<accession>A0A0N1PHB4</accession>
<dbReference type="Proteomes" id="UP000053240">
    <property type="component" value="Unassembled WGS sequence"/>
</dbReference>
<gene>
    <name evidence="1" type="ORF">RR48_05334</name>
</gene>
<protein>
    <submittedName>
        <fullName evidence="1">Uncharacterized protein</fullName>
    </submittedName>
</protein>
<name>A0A0N1PHB4_PAPMA</name>
<evidence type="ECO:0000313" key="1">
    <source>
        <dbReference type="EMBL" id="KPJ15989.1"/>
    </source>
</evidence>
<dbReference type="EMBL" id="KQ460317">
    <property type="protein sequence ID" value="KPJ15989.1"/>
    <property type="molecule type" value="Genomic_DNA"/>
</dbReference>
<reference evidence="1 2" key="1">
    <citation type="journal article" date="2015" name="Nat. Commun.">
        <title>Outbred genome sequencing and CRISPR/Cas9 gene editing in butterflies.</title>
        <authorList>
            <person name="Li X."/>
            <person name="Fan D."/>
            <person name="Zhang W."/>
            <person name="Liu G."/>
            <person name="Zhang L."/>
            <person name="Zhao L."/>
            <person name="Fang X."/>
            <person name="Chen L."/>
            <person name="Dong Y."/>
            <person name="Chen Y."/>
            <person name="Ding Y."/>
            <person name="Zhao R."/>
            <person name="Feng M."/>
            <person name="Zhu Y."/>
            <person name="Feng Y."/>
            <person name="Jiang X."/>
            <person name="Zhu D."/>
            <person name="Xiang H."/>
            <person name="Feng X."/>
            <person name="Li S."/>
            <person name="Wang J."/>
            <person name="Zhang G."/>
            <person name="Kronforst M.R."/>
            <person name="Wang W."/>
        </authorList>
    </citation>
    <scope>NUCLEOTIDE SEQUENCE [LARGE SCALE GENOMIC DNA]</scope>
    <source>
        <strain evidence="1">Ya'a_city_454_Pm</strain>
        <tissue evidence="1">Whole body</tissue>
    </source>
</reference>
<keyword evidence="2" id="KW-1185">Reference proteome</keyword>
<dbReference type="InParanoid" id="A0A0N1PHB4"/>
<sequence>MILKTNDRKVKQASDALTEVLKDAVFVKIMDWESHKKFKILIRKLEYKNEEETRIVFLILKNVIANRNQPIKIYGAENMKLVNKTVVLQAILNEFDKVIFGDHNNTKQWDNLLQKLEEWTNASEYRNIITKIWSELISIIEKGAEKMTEEVAQTVRENIRFVLD</sequence>
<evidence type="ECO:0000313" key="2">
    <source>
        <dbReference type="Proteomes" id="UP000053240"/>
    </source>
</evidence>
<proteinExistence type="predicted"/>
<organism evidence="1 2">
    <name type="scientific">Papilio machaon</name>
    <name type="common">Old World swallowtail butterfly</name>
    <dbReference type="NCBI Taxonomy" id="76193"/>
    <lineage>
        <taxon>Eukaryota</taxon>
        <taxon>Metazoa</taxon>
        <taxon>Ecdysozoa</taxon>
        <taxon>Arthropoda</taxon>
        <taxon>Hexapoda</taxon>
        <taxon>Insecta</taxon>
        <taxon>Pterygota</taxon>
        <taxon>Neoptera</taxon>
        <taxon>Endopterygota</taxon>
        <taxon>Lepidoptera</taxon>
        <taxon>Glossata</taxon>
        <taxon>Ditrysia</taxon>
        <taxon>Papilionoidea</taxon>
        <taxon>Papilionidae</taxon>
        <taxon>Papilioninae</taxon>
        <taxon>Papilio</taxon>
    </lineage>
</organism>
<dbReference type="AlphaFoldDB" id="A0A0N1PHB4"/>